<dbReference type="Proteomes" id="UP000248116">
    <property type="component" value="Unassembled WGS sequence"/>
</dbReference>
<evidence type="ECO:0000313" key="1">
    <source>
        <dbReference type="EMBL" id="PYD48396.1"/>
    </source>
</evidence>
<gene>
    <name evidence="1" type="ORF">C3920_04985</name>
    <name evidence="2" type="ORF">CFR71_09975</name>
</gene>
<dbReference type="AlphaFoldDB" id="A0A318Q8V8"/>
<organism evidence="2 3">
    <name type="scientific">Novacetimonas pomaceti</name>
    <dbReference type="NCBI Taxonomy" id="2021998"/>
    <lineage>
        <taxon>Bacteria</taxon>
        <taxon>Pseudomonadati</taxon>
        <taxon>Pseudomonadota</taxon>
        <taxon>Alphaproteobacteria</taxon>
        <taxon>Acetobacterales</taxon>
        <taxon>Acetobacteraceae</taxon>
        <taxon>Novacetimonas</taxon>
    </lineage>
</organism>
<dbReference type="EMBL" id="PRCW01000038">
    <property type="protein sequence ID" value="PYD48396.1"/>
    <property type="molecule type" value="Genomic_DNA"/>
</dbReference>
<reference evidence="1 4" key="2">
    <citation type="submission" date="2018-02" db="EMBL/GenBank/DDBJ databases">
        <authorList>
            <person name="Skraban J."/>
            <person name="Trcek J."/>
        </authorList>
    </citation>
    <scope>NUCLEOTIDE SEQUENCE [LARGE SCALE GENOMIC DNA]</scope>
    <source>
        <strain evidence="1 4">AV446</strain>
    </source>
</reference>
<evidence type="ECO:0008006" key="5">
    <source>
        <dbReference type="Google" id="ProtNLM"/>
    </source>
</evidence>
<protein>
    <recommendedName>
        <fullName evidence="5">Lipoprotein</fullName>
    </recommendedName>
</protein>
<dbReference type="PROSITE" id="PS51257">
    <property type="entry name" value="PROKAR_LIPOPROTEIN"/>
    <property type="match status" value="1"/>
</dbReference>
<evidence type="ECO:0000313" key="3">
    <source>
        <dbReference type="Proteomes" id="UP000247609"/>
    </source>
</evidence>
<sequence>MKLWITATVIALSLASCSHRHPRERQETPACVNYHAMMTAPMPPDAIRKLQEQCEKSQPHS</sequence>
<keyword evidence="4" id="KW-1185">Reference proteome</keyword>
<evidence type="ECO:0000313" key="4">
    <source>
        <dbReference type="Proteomes" id="UP000248116"/>
    </source>
</evidence>
<comment type="caution">
    <text evidence="2">The sequence shown here is derived from an EMBL/GenBank/DDBJ whole genome shotgun (WGS) entry which is preliminary data.</text>
</comment>
<name>A0A318Q8V8_9PROT</name>
<dbReference type="Proteomes" id="UP000247609">
    <property type="component" value="Unassembled WGS sequence"/>
</dbReference>
<reference evidence="2 3" key="1">
    <citation type="submission" date="2017-07" db="EMBL/GenBank/DDBJ databases">
        <title>A draft genome sequence of Komagataeibacter sp. T5K1.</title>
        <authorList>
            <person name="Skraban J."/>
            <person name="Cleenwerck I."/>
            <person name="Vandamme P."/>
            <person name="Trcek J."/>
        </authorList>
    </citation>
    <scope>NUCLEOTIDE SEQUENCE [LARGE SCALE GENOMIC DNA]</scope>
    <source>
        <strain evidence="2 3">T5K1</strain>
    </source>
</reference>
<proteinExistence type="predicted"/>
<dbReference type="EMBL" id="NOXG01000011">
    <property type="protein sequence ID" value="PYD75315.1"/>
    <property type="molecule type" value="Genomic_DNA"/>
</dbReference>
<accession>A0A318Q8V8</accession>
<evidence type="ECO:0000313" key="2">
    <source>
        <dbReference type="EMBL" id="PYD75315.1"/>
    </source>
</evidence>